<dbReference type="RefSeq" id="WP_035708968.1">
    <property type="nucleotide sequence ID" value="NZ_JGYG01000003.1"/>
</dbReference>
<gene>
    <name evidence="2" type="ORF">CN97_12840</name>
</gene>
<dbReference type="InterPro" id="IPR024498">
    <property type="entry name" value="DUF2786"/>
</dbReference>
<dbReference type="AlphaFoldDB" id="A0A086Y8U5"/>
<dbReference type="Pfam" id="PF10979">
    <property type="entry name" value="DUF2786"/>
    <property type="match status" value="1"/>
</dbReference>
<proteinExistence type="predicted"/>
<dbReference type="STRING" id="195105.CN97_12840"/>
<protein>
    <recommendedName>
        <fullName evidence="1">DUF2786 domain-containing protein</fullName>
    </recommendedName>
</protein>
<reference evidence="2 3" key="1">
    <citation type="submission" date="2014-03" db="EMBL/GenBank/DDBJ databases">
        <title>Genome of Haematobacter massiliensis CCUG 47968.</title>
        <authorList>
            <person name="Wang D."/>
            <person name="Wang G."/>
        </authorList>
    </citation>
    <scope>NUCLEOTIDE SEQUENCE [LARGE SCALE GENOMIC DNA]</scope>
    <source>
        <strain evidence="2 3">CCUG 47968</strain>
    </source>
</reference>
<evidence type="ECO:0000313" key="2">
    <source>
        <dbReference type="EMBL" id="KFI30695.1"/>
    </source>
</evidence>
<evidence type="ECO:0000259" key="1">
    <source>
        <dbReference type="Pfam" id="PF10979"/>
    </source>
</evidence>
<name>A0A086Y8U5_9RHOB</name>
<accession>A0A086Y8U5</accession>
<comment type="caution">
    <text evidence="2">The sequence shown here is derived from an EMBL/GenBank/DDBJ whole genome shotgun (WGS) entry which is preliminary data.</text>
</comment>
<evidence type="ECO:0000313" key="3">
    <source>
        <dbReference type="Proteomes" id="UP000028826"/>
    </source>
</evidence>
<sequence length="63" mass="6785">MRDENDNRQRRNDLIAKVRALRAKAGDAAASEAEAEAAARRAAKLIAEQRQSILQANDGPANG</sequence>
<dbReference type="Proteomes" id="UP000028826">
    <property type="component" value="Unassembled WGS sequence"/>
</dbReference>
<feature type="domain" description="DUF2786" evidence="1">
    <location>
        <begin position="14"/>
        <end position="48"/>
    </location>
</feature>
<organism evidence="2 3">
    <name type="scientific">Haematobacter massiliensis</name>
    <dbReference type="NCBI Taxonomy" id="195105"/>
    <lineage>
        <taxon>Bacteria</taxon>
        <taxon>Pseudomonadati</taxon>
        <taxon>Pseudomonadota</taxon>
        <taxon>Alphaproteobacteria</taxon>
        <taxon>Rhodobacterales</taxon>
        <taxon>Paracoccaceae</taxon>
        <taxon>Haematobacter</taxon>
    </lineage>
</organism>
<dbReference type="EMBL" id="JGYG01000003">
    <property type="protein sequence ID" value="KFI30695.1"/>
    <property type="molecule type" value="Genomic_DNA"/>
</dbReference>
<keyword evidence="3" id="KW-1185">Reference proteome</keyword>